<dbReference type="InterPro" id="IPR051910">
    <property type="entry name" value="ComF/GntX_DNA_util-trans"/>
</dbReference>
<evidence type="ECO:0000313" key="4">
    <source>
        <dbReference type="Proteomes" id="UP000226420"/>
    </source>
</evidence>
<comment type="similarity">
    <text evidence="1">Belongs to the ComF/GntX family.</text>
</comment>
<accession>A0AAJ4WCN0</accession>
<name>A0AAJ4WCN0_9GAMM</name>
<evidence type="ECO:0000256" key="1">
    <source>
        <dbReference type="ARBA" id="ARBA00008007"/>
    </source>
</evidence>
<dbReference type="PANTHER" id="PTHR47505">
    <property type="entry name" value="DNA UTILIZATION PROTEIN YHGH"/>
    <property type="match status" value="1"/>
</dbReference>
<dbReference type="CDD" id="cd06223">
    <property type="entry name" value="PRTases_typeI"/>
    <property type="match status" value="1"/>
</dbReference>
<dbReference type="InterPro" id="IPR029057">
    <property type="entry name" value="PRTase-like"/>
</dbReference>
<dbReference type="PANTHER" id="PTHR47505:SF1">
    <property type="entry name" value="DNA UTILIZATION PROTEIN YHGH"/>
    <property type="match status" value="1"/>
</dbReference>
<dbReference type="Gene3D" id="3.40.50.2020">
    <property type="match status" value="1"/>
</dbReference>
<dbReference type="Proteomes" id="UP000226420">
    <property type="component" value="Unassembled WGS sequence"/>
</dbReference>
<gene>
    <name evidence="3" type="ORF">SAMN02745723_1115</name>
</gene>
<evidence type="ECO:0000259" key="2">
    <source>
        <dbReference type="Pfam" id="PF00156"/>
    </source>
</evidence>
<dbReference type="RefSeq" id="WP_074824155.1">
    <property type="nucleotide sequence ID" value="NZ_FOLW01000011.1"/>
</dbReference>
<dbReference type="InterPro" id="IPR000836">
    <property type="entry name" value="PRTase_dom"/>
</dbReference>
<dbReference type="NCBIfam" id="NF008616">
    <property type="entry name" value="PRK11595.1"/>
    <property type="match status" value="1"/>
</dbReference>
<dbReference type="Pfam" id="PF00156">
    <property type="entry name" value="Pribosyltran"/>
    <property type="match status" value="1"/>
</dbReference>
<organism evidence="3 4">
    <name type="scientific">Pragia fontium DSM 5563 = ATCC 49100</name>
    <dbReference type="NCBI Taxonomy" id="1122977"/>
    <lineage>
        <taxon>Bacteria</taxon>
        <taxon>Pseudomonadati</taxon>
        <taxon>Pseudomonadota</taxon>
        <taxon>Gammaproteobacteria</taxon>
        <taxon>Enterobacterales</taxon>
        <taxon>Budviciaceae</taxon>
        <taxon>Pragia</taxon>
    </lineage>
</organism>
<dbReference type="AlphaFoldDB" id="A0AAJ4WCN0"/>
<dbReference type="EMBL" id="FOLW01000011">
    <property type="protein sequence ID" value="SFD24495.1"/>
    <property type="molecule type" value="Genomic_DNA"/>
</dbReference>
<protein>
    <submittedName>
        <fullName evidence="3">ComF family protein</fullName>
    </submittedName>
</protein>
<sequence length="229" mass="26156">MPIMNSLCWLCQQPLAIVQHGICSVCLNLLPSLPVCCPRCGLPASSQTRQCAECQIIPPEWQQLIAVSDYCSPLKYFISRLKFYGEDKYVPLLSRLLLLSWLNARRIRQLSRPDLLISVPLHHTRHWRRGFNQTDLIARRLSRWVNCRYLPDIISRHRPTPSQRNLSANQRQCNLMDAFSCNGDVRGQHIALLDDIVTTGSTVAEISRLLLLHGAASIQVWCLCRTLKS</sequence>
<evidence type="ECO:0000313" key="3">
    <source>
        <dbReference type="EMBL" id="SFD24495.1"/>
    </source>
</evidence>
<reference evidence="3 4" key="1">
    <citation type="submission" date="2016-10" db="EMBL/GenBank/DDBJ databases">
        <authorList>
            <person name="Varghese N."/>
            <person name="Submissions S."/>
        </authorList>
    </citation>
    <scope>NUCLEOTIDE SEQUENCE [LARGE SCALE GENOMIC DNA]</scope>
    <source>
        <strain evidence="3 4">DSM 5563</strain>
    </source>
</reference>
<comment type="caution">
    <text evidence="3">The sequence shown here is derived from an EMBL/GenBank/DDBJ whole genome shotgun (WGS) entry which is preliminary data.</text>
</comment>
<dbReference type="SUPFAM" id="SSF53271">
    <property type="entry name" value="PRTase-like"/>
    <property type="match status" value="1"/>
</dbReference>
<feature type="domain" description="Phosphoribosyltransferase" evidence="2">
    <location>
        <begin position="159"/>
        <end position="225"/>
    </location>
</feature>
<proteinExistence type="inferred from homology"/>